<proteinExistence type="predicted"/>
<dbReference type="SUPFAM" id="SSF47454">
    <property type="entry name" value="A DNA-binding domain in eukaryotic transcription factors"/>
    <property type="match status" value="1"/>
</dbReference>
<dbReference type="Pfam" id="PF00170">
    <property type="entry name" value="bZIP_1"/>
    <property type="match status" value="1"/>
</dbReference>
<name>A0AA85EN16_9TREM</name>
<dbReference type="PANTHER" id="PTHR46004:SF3">
    <property type="entry name" value="CYCLIC AMP RESPONSE ELEMENT-BINDING PROTEIN A"/>
    <property type="match status" value="1"/>
</dbReference>
<organism evidence="8 9">
    <name type="scientific">Schistosoma rodhaini</name>
    <dbReference type="NCBI Taxonomy" id="6188"/>
    <lineage>
        <taxon>Eukaryota</taxon>
        <taxon>Metazoa</taxon>
        <taxon>Spiralia</taxon>
        <taxon>Lophotrochozoa</taxon>
        <taxon>Platyhelminthes</taxon>
        <taxon>Trematoda</taxon>
        <taxon>Digenea</taxon>
        <taxon>Strigeidida</taxon>
        <taxon>Schistosomatoidea</taxon>
        <taxon>Schistosomatidae</taxon>
        <taxon>Schistosoma</taxon>
    </lineage>
</organism>
<feature type="region of interest" description="Disordered" evidence="6">
    <location>
        <begin position="408"/>
        <end position="430"/>
    </location>
</feature>
<dbReference type="PROSITE" id="PS50217">
    <property type="entry name" value="BZIP"/>
    <property type="match status" value="1"/>
</dbReference>
<evidence type="ECO:0000256" key="5">
    <source>
        <dbReference type="ARBA" id="ARBA00023242"/>
    </source>
</evidence>
<sequence length="430" mass="48752">MAGELMLGDFFTDFNTNEFDSVQSTQSWMTDVFETLDDQQITHDDFILENIPEEIKTKLDAPLCDILKTENDFFVGDEIEIRESTSLVSSFLDDTANSDESSGYASCVQSSNNCSPNLVHMNSESSRPTTLRIVPTSDTKSFTTNSPHKIHVTRINPPQNNTTVQAVLQKSSFRLDDNKPNRVHFILRPLPSDSSHKTVSLDEINLENKSSGKPSFLNEHSNLTNPKSLYKLLHVNKIEEDSVYDRSGVVESLTPCGSQSSSESDSRDIYDDDMSCHENLNECSLDQTGFKKSLLSHQNLSSHSRNAGTSKGLPRLSDIDTPFYDDGSSSDYSQSTKITQQRFFHDQMYSRIRGTTRIGQSDINHSHMLVLTEEEKRTLIAEGYSIPTRLPLSKQDERNLKKVRRKIKNKISAQESRRKKKEYLEALERK</sequence>
<dbReference type="Gene3D" id="1.20.5.170">
    <property type="match status" value="1"/>
</dbReference>
<protein>
    <recommendedName>
        <fullName evidence="7">BZIP domain-containing protein</fullName>
    </recommendedName>
</protein>
<dbReference type="Proteomes" id="UP000050792">
    <property type="component" value="Unassembled WGS sequence"/>
</dbReference>
<keyword evidence="2" id="KW-0805">Transcription regulation</keyword>
<reference evidence="8" key="1">
    <citation type="submission" date="2022-06" db="EMBL/GenBank/DDBJ databases">
        <authorList>
            <person name="Berger JAMES D."/>
            <person name="Berger JAMES D."/>
        </authorList>
    </citation>
    <scope>NUCLEOTIDE SEQUENCE [LARGE SCALE GENOMIC DNA]</scope>
</reference>
<evidence type="ECO:0000313" key="9">
    <source>
        <dbReference type="WBParaSite" id="SRDH1_15720.9"/>
    </source>
</evidence>
<evidence type="ECO:0000313" key="8">
    <source>
        <dbReference type="Proteomes" id="UP000050792"/>
    </source>
</evidence>
<reference evidence="9" key="2">
    <citation type="submission" date="2023-11" db="UniProtKB">
        <authorList>
            <consortium name="WormBaseParasite"/>
        </authorList>
    </citation>
    <scope>IDENTIFICATION</scope>
</reference>
<dbReference type="InterPro" id="IPR008917">
    <property type="entry name" value="TF_DNA-bd_sf"/>
</dbReference>
<evidence type="ECO:0000256" key="6">
    <source>
        <dbReference type="SAM" id="MobiDB-lite"/>
    </source>
</evidence>
<feature type="domain" description="BZIP" evidence="7">
    <location>
        <begin position="399"/>
        <end position="430"/>
    </location>
</feature>
<evidence type="ECO:0000256" key="1">
    <source>
        <dbReference type="ARBA" id="ARBA00004123"/>
    </source>
</evidence>
<dbReference type="GO" id="GO:0035497">
    <property type="term" value="F:cAMP response element binding"/>
    <property type="evidence" value="ECO:0007669"/>
    <property type="project" value="TreeGrafter"/>
</dbReference>
<dbReference type="PROSITE" id="PS00036">
    <property type="entry name" value="BZIP_BASIC"/>
    <property type="match status" value="1"/>
</dbReference>
<keyword evidence="3" id="KW-0238">DNA-binding</keyword>
<dbReference type="GO" id="GO:0000981">
    <property type="term" value="F:DNA-binding transcription factor activity, RNA polymerase II-specific"/>
    <property type="evidence" value="ECO:0007669"/>
    <property type="project" value="TreeGrafter"/>
</dbReference>
<evidence type="ECO:0000256" key="2">
    <source>
        <dbReference type="ARBA" id="ARBA00023015"/>
    </source>
</evidence>
<evidence type="ECO:0000256" key="3">
    <source>
        <dbReference type="ARBA" id="ARBA00023125"/>
    </source>
</evidence>
<keyword evidence="8" id="KW-1185">Reference proteome</keyword>
<accession>A0AA85EN16</accession>
<dbReference type="AlphaFoldDB" id="A0AA85EN16"/>
<evidence type="ECO:0000256" key="4">
    <source>
        <dbReference type="ARBA" id="ARBA00023163"/>
    </source>
</evidence>
<evidence type="ECO:0000259" key="7">
    <source>
        <dbReference type="PROSITE" id="PS50217"/>
    </source>
</evidence>
<keyword evidence="5" id="KW-0539">Nucleus</keyword>
<dbReference type="PANTHER" id="PTHR46004">
    <property type="entry name" value="CYCLIC AMP RESPONSE ELEMENT-BINDING PROTEIN A"/>
    <property type="match status" value="1"/>
</dbReference>
<dbReference type="InterPro" id="IPR004827">
    <property type="entry name" value="bZIP"/>
</dbReference>
<keyword evidence="4" id="KW-0804">Transcription</keyword>
<dbReference type="GO" id="GO:0005634">
    <property type="term" value="C:nucleus"/>
    <property type="evidence" value="ECO:0007669"/>
    <property type="project" value="UniProtKB-SubCell"/>
</dbReference>
<comment type="subcellular location">
    <subcellularLocation>
        <location evidence="1">Nucleus</location>
    </subcellularLocation>
</comment>
<dbReference type="WBParaSite" id="SRDH1_15720.9">
    <property type="protein sequence ID" value="SRDH1_15720.9"/>
    <property type="gene ID" value="SRDH1_15720"/>
</dbReference>